<dbReference type="Gene3D" id="1.20.120.400">
    <property type="entry name" value="Nickel-containing superoxide dismutase"/>
    <property type="match status" value="1"/>
</dbReference>
<dbReference type="NCBIfam" id="TIGR02753">
    <property type="entry name" value="sodN"/>
    <property type="match status" value="1"/>
</dbReference>
<name>A0A1G2R173_9BACT</name>
<evidence type="ECO:0000313" key="2">
    <source>
        <dbReference type="Proteomes" id="UP000178092"/>
    </source>
</evidence>
<organism evidence="1 2">
    <name type="scientific">Candidatus Wildermuthbacteria bacterium RIFCSPHIGHO2_02_FULL_45_25</name>
    <dbReference type="NCBI Taxonomy" id="1802450"/>
    <lineage>
        <taxon>Bacteria</taxon>
        <taxon>Candidatus Wildermuthiibacteriota</taxon>
    </lineage>
</organism>
<comment type="caution">
    <text evidence="1">The sequence shown here is derived from an EMBL/GenBank/DDBJ whole genome shotgun (WGS) entry which is preliminary data.</text>
</comment>
<sequence length="150" mass="17430">MLYKIFSFLRGIGISQVAYAHCDIPCGIYKTEPMQTAAETVVRMVELMTNPVSVDNNDPQAVRNYHNAMARYIMVKEEHAQECKKQVLILWTDFFKHQDVDVIPNLHEKVWGIAKLCSRNKQEINMELAKELKKEVNEFAEIFEKVKAVR</sequence>
<dbReference type="GO" id="GO:0004784">
    <property type="term" value="F:superoxide dismutase activity"/>
    <property type="evidence" value="ECO:0007669"/>
    <property type="project" value="InterPro"/>
</dbReference>
<dbReference type="EMBL" id="MHTV01000036">
    <property type="protein sequence ID" value="OHA66119.1"/>
    <property type="molecule type" value="Genomic_DNA"/>
</dbReference>
<accession>A0A1G2R173</accession>
<dbReference type="Pfam" id="PF09055">
    <property type="entry name" value="Sod_Ni"/>
    <property type="match status" value="1"/>
</dbReference>
<dbReference type="SUPFAM" id="SSF109770">
    <property type="entry name" value="Nickel-containing superoxide dismutase, NiSOD"/>
    <property type="match status" value="1"/>
</dbReference>
<dbReference type="InterPro" id="IPR036502">
    <property type="entry name" value="NiSOD_sf"/>
</dbReference>
<dbReference type="GO" id="GO:0016151">
    <property type="term" value="F:nickel cation binding"/>
    <property type="evidence" value="ECO:0007669"/>
    <property type="project" value="InterPro"/>
</dbReference>
<gene>
    <name evidence="1" type="ORF">A3C04_03725</name>
</gene>
<protein>
    <submittedName>
        <fullName evidence="1">Superoxide dismutase, Ni</fullName>
    </submittedName>
</protein>
<proteinExistence type="predicted"/>
<dbReference type="AlphaFoldDB" id="A0A1G2R173"/>
<evidence type="ECO:0000313" key="1">
    <source>
        <dbReference type="EMBL" id="OHA66119.1"/>
    </source>
</evidence>
<dbReference type="InterPro" id="IPR014123">
    <property type="entry name" value="Superoxide_dismutase_Ni-type"/>
</dbReference>
<reference evidence="1 2" key="1">
    <citation type="journal article" date="2016" name="Nat. Commun.">
        <title>Thousands of microbial genomes shed light on interconnected biogeochemical processes in an aquifer system.</title>
        <authorList>
            <person name="Anantharaman K."/>
            <person name="Brown C.T."/>
            <person name="Hug L.A."/>
            <person name="Sharon I."/>
            <person name="Castelle C.J."/>
            <person name="Probst A.J."/>
            <person name="Thomas B.C."/>
            <person name="Singh A."/>
            <person name="Wilkins M.J."/>
            <person name="Karaoz U."/>
            <person name="Brodie E.L."/>
            <person name="Williams K.H."/>
            <person name="Hubbard S.S."/>
            <person name="Banfield J.F."/>
        </authorList>
    </citation>
    <scope>NUCLEOTIDE SEQUENCE [LARGE SCALE GENOMIC DNA]</scope>
</reference>
<dbReference type="Proteomes" id="UP000178092">
    <property type="component" value="Unassembled WGS sequence"/>
</dbReference>